<organism evidence="3 4">
    <name type="scientific">Methylomonas koyamae</name>
    <dbReference type="NCBI Taxonomy" id="702114"/>
    <lineage>
        <taxon>Bacteria</taxon>
        <taxon>Pseudomonadati</taxon>
        <taxon>Pseudomonadota</taxon>
        <taxon>Gammaproteobacteria</taxon>
        <taxon>Methylococcales</taxon>
        <taxon>Methylococcaceae</taxon>
        <taxon>Methylomonas</taxon>
    </lineage>
</organism>
<evidence type="ECO:0000256" key="2">
    <source>
        <dbReference type="SAM" id="SignalP"/>
    </source>
</evidence>
<sequence length="130" mass="13889">MVAYLRQFLVVLLVLLQTAAPLVHAHVGGDAGGCGIHLHGLEGLQRNPDHSQLQSLRHDMQHQAAVVNVGSAIKLSLDRERFNPALFLLPASVVPRLQSAVVSAYRPNRTSAPPTAPIPSDNASRAPPIC</sequence>
<evidence type="ECO:0008006" key="5">
    <source>
        <dbReference type="Google" id="ProtNLM"/>
    </source>
</evidence>
<dbReference type="EMBL" id="LUUJ01000087">
    <property type="protein sequence ID" value="OAI14616.1"/>
    <property type="molecule type" value="Genomic_DNA"/>
</dbReference>
<name>A0A177N992_9GAMM</name>
<accession>A0A177N992</accession>
<protein>
    <recommendedName>
        <fullName evidence="5">Secreted protein</fullName>
    </recommendedName>
</protein>
<keyword evidence="2" id="KW-0732">Signal</keyword>
<feature type="region of interest" description="Disordered" evidence="1">
    <location>
        <begin position="108"/>
        <end position="130"/>
    </location>
</feature>
<evidence type="ECO:0000313" key="3">
    <source>
        <dbReference type="EMBL" id="OAI14616.1"/>
    </source>
</evidence>
<dbReference type="RefSeq" id="WP_064041079.1">
    <property type="nucleotide sequence ID" value="NZ_LUUJ01000087.1"/>
</dbReference>
<feature type="signal peptide" evidence="2">
    <location>
        <begin position="1"/>
        <end position="25"/>
    </location>
</feature>
<evidence type="ECO:0000256" key="1">
    <source>
        <dbReference type="SAM" id="MobiDB-lite"/>
    </source>
</evidence>
<proteinExistence type="predicted"/>
<dbReference type="OrthoDB" id="5574244at2"/>
<dbReference type="Proteomes" id="UP000077857">
    <property type="component" value="Unassembled WGS sequence"/>
</dbReference>
<comment type="caution">
    <text evidence="3">The sequence shown here is derived from an EMBL/GenBank/DDBJ whole genome shotgun (WGS) entry which is preliminary data.</text>
</comment>
<evidence type="ECO:0000313" key="4">
    <source>
        <dbReference type="Proteomes" id="UP000077857"/>
    </source>
</evidence>
<feature type="chain" id="PRO_5008068880" description="Secreted protein" evidence="2">
    <location>
        <begin position="26"/>
        <end position="130"/>
    </location>
</feature>
<dbReference type="AlphaFoldDB" id="A0A177N992"/>
<reference evidence="3 4" key="1">
    <citation type="submission" date="2016-03" db="EMBL/GenBank/DDBJ databases">
        <authorList>
            <person name="Ploux O."/>
        </authorList>
    </citation>
    <scope>NUCLEOTIDE SEQUENCE [LARGE SCALE GENOMIC DNA]</scope>
    <source>
        <strain evidence="3 4">R-45378</strain>
    </source>
</reference>
<gene>
    <name evidence="3" type="ORF">A1507_15100</name>
</gene>